<feature type="signal peptide" evidence="1">
    <location>
        <begin position="1"/>
        <end position="38"/>
    </location>
</feature>
<dbReference type="PIRSF" id="PIRSF012281">
    <property type="entry name" value="UCP012281"/>
    <property type="match status" value="1"/>
</dbReference>
<dbReference type="EMBL" id="FORC01000001">
    <property type="protein sequence ID" value="SFI39738.1"/>
    <property type="molecule type" value="Genomic_DNA"/>
</dbReference>
<name>A0A1I3HVF5_9GAMM</name>
<dbReference type="Gene3D" id="2.60.120.380">
    <property type="match status" value="1"/>
</dbReference>
<gene>
    <name evidence="3" type="ORF">SAMN05216602_1204</name>
</gene>
<feature type="chain" id="PRO_5010187578" evidence="1">
    <location>
        <begin position="39"/>
        <end position="287"/>
    </location>
</feature>
<dbReference type="Pfam" id="PF09906">
    <property type="entry name" value="DUF2135"/>
    <property type="match status" value="1"/>
</dbReference>
<dbReference type="InterPro" id="IPR012039">
    <property type="entry name" value="UCP012281"/>
</dbReference>
<evidence type="ECO:0000259" key="2">
    <source>
        <dbReference type="Pfam" id="PF09906"/>
    </source>
</evidence>
<keyword evidence="4" id="KW-1185">Reference proteome</keyword>
<evidence type="ECO:0000256" key="1">
    <source>
        <dbReference type="SAM" id="SignalP"/>
    </source>
</evidence>
<sequence>MVRFLSQRRAIRFAPTGRWLARCVLLLCAALTMPSSWADPRGGEPSVSLQAPGGGWRYYGLNDGDNDARVAYPTPPIDRGAQRGRSLIEGTLQNIGHLRTPHRLVVNGNPLPLYTDEQGSFARPYAFGAGSNSVELVAGEGKSLKRVQFYEANNLRTPARIRMVLGWDDPKAELDLHVVTPDGQHAFWSQPVLSNGGGLDVDSVDGPGPEMFTMTAPLQGTYLIYVNYWGNLGSEGYNFEAGSNQNEIITAQINLIFNENTVNEKRETFVVPLRAIGELLFVKSFNY</sequence>
<dbReference type="InterPro" id="IPR019220">
    <property type="entry name" value="DUF2135"/>
</dbReference>
<proteinExistence type="predicted"/>
<dbReference type="Proteomes" id="UP000183018">
    <property type="component" value="Unassembled WGS sequence"/>
</dbReference>
<feature type="domain" description="DUF2135" evidence="2">
    <location>
        <begin position="217"/>
        <end position="273"/>
    </location>
</feature>
<dbReference type="AlphaFoldDB" id="A0A1I3HVF5"/>
<evidence type="ECO:0000313" key="3">
    <source>
        <dbReference type="EMBL" id="SFI39738.1"/>
    </source>
</evidence>
<organism evidence="3 4">
    <name type="scientific">Phytopseudomonas argentinensis</name>
    <dbReference type="NCBI Taxonomy" id="289370"/>
    <lineage>
        <taxon>Bacteria</taxon>
        <taxon>Pseudomonadati</taxon>
        <taxon>Pseudomonadota</taxon>
        <taxon>Gammaproteobacteria</taxon>
        <taxon>Pseudomonadales</taxon>
        <taxon>Pseudomonadaceae</taxon>
        <taxon>Phytopseudomonas</taxon>
    </lineage>
</organism>
<accession>A0A1I3HVF5</accession>
<keyword evidence="1" id="KW-0732">Signal</keyword>
<protein>
    <submittedName>
        <fullName evidence="3">Uncharacterized conserved protein YfaP, DUF2135 family</fullName>
    </submittedName>
</protein>
<evidence type="ECO:0000313" key="4">
    <source>
        <dbReference type="Proteomes" id="UP000183018"/>
    </source>
</evidence>
<reference evidence="4" key="1">
    <citation type="submission" date="2016-10" db="EMBL/GenBank/DDBJ databases">
        <authorList>
            <person name="Varghese N."/>
            <person name="Submissions S."/>
        </authorList>
    </citation>
    <scope>NUCLEOTIDE SEQUENCE [LARGE SCALE GENOMIC DNA]</scope>
    <source>
        <strain evidence="4">LMG 22563</strain>
    </source>
</reference>
<dbReference type="STRING" id="289370.SAMN05216602_1204"/>